<dbReference type="EMBL" id="CP062789">
    <property type="protein sequence ID" value="QOK24165.1"/>
    <property type="molecule type" value="Genomic_DNA"/>
</dbReference>
<dbReference type="RefSeq" id="WP_192911995.1">
    <property type="nucleotide sequence ID" value="NZ_CP062789.1"/>
</dbReference>
<evidence type="ECO:0000313" key="2">
    <source>
        <dbReference type="Proteomes" id="UP000593998"/>
    </source>
</evidence>
<evidence type="ECO:0008006" key="3">
    <source>
        <dbReference type="Google" id="ProtNLM"/>
    </source>
</evidence>
<dbReference type="Gene3D" id="3.40.50.300">
    <property type="entry name" value="P-loop containing nucleotide triphosphate hydrolases"/>
    <property type="match status" value="1"/>
</dbReference>
<dbReference type="SUPFAM" id="SSF52540">
    <property type="entry name" value="P-loop containing nucleoside triphosphate hydrolases"/>
    <property type="match status" value="1"/>
</dbReference>
<sequence length="240" mass="24763">MIGGKAAPGVTTVSLAMAWAADRPVVLIDADPLGGDVVPGMLPGRADGSGGVLPWLVATRRSGALQAAAQLQSFGIAVSEQVPLTVVPGIQSPSQAGTLTSSWDRLATACEHVEGADVVVDLGRAHDETGWSMVSGADQVVLVVQPTARSVHGAGWVVAHLRGRLGDLNRVRLVVNNAGPYTADEVAKALEFDGAVRVPADRKAAAMLTEGAPFAERSLLRSRLVRSCTSLVAQRQGVPA</sequence>
<organism evidence="1 2">
    <name type="scientific">Janibacter indicus</name>
    <dbReference type="NCBI Taxonomy" id="857417"/>
    <lineage>
        <taxon>Bacteria</taxon>
        <taxon>Bacillati</taxon>
        <taxon>Actinomycetota</taxon>
        <taxon>Actinomycetes</taxon>
        <taxon>Micrococcales</taxon>
        <taxon>Intrasporangiaceae</taxon>
        <taxon>Janibacter</taxon>
    </lineage>
</organism>
<protein>
    <recommendedName>
        <fullName evidence="3">CobQ/CobB/MinD/ParA nucleotide binding domain-containing protein</fullName>
    </recommendedName>
</protein>
<reference evidence="1 2" key="1">
    <citation type="submission" date="2020-10" db="EMBL/GenBank/DDBJ databases">
        <title>Janibacter indicus TT2 genome sequence.</title>
        <authorList>
            <person name="Lee K."/>
            <person name="Ganzorig M."/>
        </authorList>
    </citation>
    <scope>NUCLEOTIDE SEQUENCE [LARGE SCALE GENOMIC DNA]</scope>
    <source>
        <strain evidence="1 2">TT2</strain>
    </source>
</reference>
<dbReference type="AlphaFoldDB" id="A0A7L9J581"/>
<dbReference type="Proteomes" id="UP000593998">
    <property type="component" value="Chromosome"/>
</dbReference>
<name>A0A7L9J581_9MICO</name>
<proteinExistence type="predicted"/>
<gene>
    <name evidence="1" type="ORF">IGS73_07350</name>
</gene>
<accession>A0A7L9J581</accession>
<evidence type="ECO:0000313" key="1">
    <source>
        <dbReference type="EMBL" id="QOK24165.1"/>
    </source>
</evidence>
<dbReference type="InterPro" id="IPR027417">
    <property type="entry name" value="P-loop_NTPase"/>
</dbReference>